<gene>
    <name evidence="2" type="ORF">NA8A_21711</name>
</gene>
<feature type="domain" description="TRASH" evidence="1">
    <location>
        <begin position="69"/>
        <end position="106"/>
    </location>
</feature>
<dbReference type="InterPro" id="IPR011017">
    <property type="entry name" value="TRASH_dom"/>
</dbReference>
<dbReference type="InterPro" id="IPR009078">
    <property type="entry name" value="Ferritin-like_SF"/>
</dbReference>
<dbReference type="Gene3D" id="1.10.620.20">
    <property type="entry name" value="Ribonucleotide Reductase, subunit A"/>
    <property type="match status" value="1"/>
</dbReference>
<proteinExistence type="predicted"/>
<dbReference type="SMART" id="SM00746">
    <property type="entry name" value="TRASH"/>
    <property type="match status" value="1"/>
</dbReference>
<comment type="caution">
    <text evidence="2">The sequence shown here is derived from an EMBL/GenBank/DDBJ whole genome shotgun (WGS) entry which is preliminary data.</text>
</comment>
<sequence>MQQPVRAMHKERIMEAIVYFLVWAGLILLMMRFGCGAHVMGHGHNSRTKQSEGGSNTDLRWIAPESAIDPVCGITVHTNAAKSAVHDGHVFYFCSRECRERFEAAPDTYLNQETATLETGEAVHG</sequence>
<evidence type="ECO:0000313" key="2">
    <source>
        <dbReference type="EMBL" id="EKF40276.1"/>
    </source>
</evidence>
<name>K2NYV7_9HYPH</name>
<dbReference type="GO" id="GO:0016491">
    <property type="term" value="F:oxidoreductase activity"/>
    <property type="evidence" value="ECO:0007669"/>
    <property type="project" value="InterPro"/>
</dbReference>
<keyword evidence="3" id="KW-1185">Reference proteome</keyword>
<dbReference type="eggNOG" id="COG3350">
    <property type="taxonomic scope" value="Bacteria"/>
</dbReference>
<accession>K2NYV7</accession>
<protein>
    <submittedName>
        <fullName evidence="2">Cation transporting P-type ATPase</fullName>
    </submittedName>
</protein>
<dbReference type="Pfam" id="PF04945">
    <property type="entry name" value="YHS"/>
    <property type="match status" value="1"/>
</dbReference>
<dbReference type="EMBL" id="AMSI01000020">
    <property type="protein sequence ID" value="EKF40276.1"/>
    <property type="molecule type" value="Genomic_DNA"/>
</dbReference>
<dbReference type="SUPFAM" id="SSF47240">
    <property type="entry name" value="Ferritin-like"/>
    <property type="match status" value="1"/>
</dbReference>
<evidence type="ECO:0000313" key="3">
    <source>
        <dbReference type="Proteomes" id="UP000007374"/>
    </source>
</evidence>
<reference evidence="2 3" key="1">
    <citation type="journal article" date="2012" name="J. Bacteriol.">
        <title>Genome Sequence of Nitratireductor indicus Type Strain C115.</title>
        <authorList>
            <person name="Lai Q."/>
            <person name="Li G."/>
            <person name="Yu Z."/>
            <person name="Shao Z."/>
        </authorList>
    </citation>
    <scope>NUCLEOTIDE SEQUENCE [LARGE SCALE GENOMIC DNA]</scope>
    <source>
        <strain evidence="2 3">C115</strain>
    </source>
</reference>
<dbReference type="Proteomes" id="UP000007374">
    <property type="component" value="Unassembled WGS sequence"/>
</dbReference>
<evidence type="ECO:0000259" key="1">
    <source>
        <dbReference type="SMART" id="SM00746"/>
    </source>
</evidence>
<organism evidence="2 3">
    <name type="scientific">Nitratireductor indicus C115</name>
    <dbReference type="NCBI Taxonomy" id="1231190"/>
    <lineage>
        <taxon>Bacteria</taxon>
        <taxon>Pseudomonadati</taxon>
        <taxon>Pseudomonadota</taxon>
        <taxon>Alphaproteobacteria</taxon>
        <taxon>Hyphomicrobiales</taxon>
        <taxon>Phyllobacteriaceae</taxon>
        <taxon>Nitratireductor</taxon>
    </lineage>
</organism>
<dbReference type="AlphaFoldDB" id="K2NYV7"/>
<dbReference type="InterPro" id="IPR007029">
    <property type="entry name" value="YHS_dom"/>
</dbReference>
<dbReference type="STRING" id="721133.SAMN05216176_11585"/>
<dbReference type="InterPro" id="IPR012348">
    <property type="entry name" value="RNR-like"/>
</dbReference>